<evidence type="ECO:0000313" key="2">
    <source>
        <dbReference type="EMBL" id="NIR74090.1"/>
    </source>
</evidence>
<sequence>MRALTTAVALLALMSASARAQQVADSAFHYAGPEAAYDAGTGPRVCIDSGHHNFHTIDGRYLAFATLLADDGYRVSDQPGAFTAESLSECDVLVISNAIGAANAEDWSYPHPPAFSGDEITALLSWVRGGGSLLLIVDHAPMPGASGDLGVLLGADMLDAYVGTKVFGKVDEGALEQGAALYEISAGELHEAIGEPGALADHPILRGRNSQETINTVTTFTGHAFHPSRDVQPLLVLSSDAVGVAPLTMNLPDAAREEMPVFPIGGWLQGGALSMGEGRAVVLGEAAMCTAQLAGPQRVPMGMNNPLAPQNAQFCLNVVHWLSGLLDD</sequence>
<evidence type="ECO:0000256" key="1">
    <source>
        <dbReference type="SAM" id="SignalP"/>
    </source>
</evidence>
<name>A0AAE4Z5D2_9BACT</name>
<dbReference type="SUPFAM" id="SSF52317">
    <property type="entry name" value="Class I glutamine amidotransferase-like"/>
    <property type="match status" value="1"/>
</dbReference>
<dbReference type="InterPro" id="IPR029062">
    <property type="entry name" value="Class_I_gatase-like"/>
</dbReference>
<feature type="chain" id="PRO_5042234731" description="DUF4350 domain-containing protein" evidence="1">
    <location>
        <begin position="21"/>
        <end position="328"/>
    </location>
</feature>
<gene>
    <name evidence="2" type="ORF">GWO12_03110</name>
</gene>
<evidence type="ECO:0000313" key="3">
    <source>
        <dbReference type="Proteomes" id="UP000702544"/>
    </source>
</evidence>
<protein>
    <recommendedName>
        <fullName evidence="4">DUF4350 domain-containing protein</fullName>
    </recommendedName>
</protein>
<dbReference type="AlphaFoldDB" id="A0AAE4Z5D2"/>
<comment type="caution">
    <text evidence="2">The sequence shown here is derived from an EMBL/GenBank/DDBJ whole genome shotgun (WGS) entry which is preliminary data.</text>
</comment>
<dbReference type="Gene3D" id="3.40.50.880">
    <property type="match status" value="1"/>
</dbReference>
<proteinExistence type="predicted"/>
<keyword evidence="1" id="KW-0732">Signal</keyword>
<organism evidence="2 3">
    <name type="scientific">Candidatus Kutchimonas denitrificans</name>
    <dbReference type="NCBI Taxonomy" id="3056748"/>
    <lineage>
        <taxon>Bacteria</taxon>
        <taxon>Pseudomonadati</taxon>
        <taxon>Gemmatimonadota</taxon>
        <taxon>Gemmatimonadia</taxon>
        <taxon>Candidatus Palauibacterales</taxon>
        <taxon>Candidatus Palauibacteraceae</taxon>
        <taxon>Candidatus Kutchimonas</taxon>
    </lineage>
</organism>
<evidence type="ECO:0008006" key="4">
    <source>
        <dbReference type="Google" id="ProtNLM"/>
    </source>
</evidence>
<feature type="signal peptide" evidence="1">
    <location>
        <begin position="1"/>
        <end position="20"/>
    </location>
</feature>
<reference evidence="2 3" key="1">
    <citation type="submission" date="2020-01" db="EMBL/GenBank/DDBJ databases">
        <title>Genomes assembled from Gulf of Kutch pelagic sediment metagenomes.</title>
        <authorList>
            <person name="Chandrashekar M."/>
            <person name="Mahajan M.S."/>
            <person name="Dave K.J."/>
            <person name="Vatsa P."/>
            <person name="Nathani N.M."/>
        </authorList>
    </citation>
    <scope>NUCLEOTIDE SEQUENCE [LARGE SCALE GENOMIC DNA]</scope>
    <source>
        <strain evidence="2">KS3-K002</strain>
    </source>
</reference>
<accession>A0AAE4Z5D2</accession>
<dbReference type="Proteomes" id="UP000702544">
    <property type="component" value="Unassembled WGS sequence"/>
</dbReference>
<dbReference type="EMBL" id="JAACAK010000022">
    <property type="protein sequence ID" value="NIR74090.1"/>
    <property type="molecule type" value="Genomic_DNA"/>
</dbReference>